<dbReference type="RefSeq" id="WP_264501079.1">
    <property type="nucleotide sequence ID" value="NZ_JAPDDS010000005.1"/>
</dbReference>
<protein>
    <submittedName>
        <fullName evidence="1">Uncharacterized protein</fullName>
    </submittedName>
</protein>
<comment type="caution">
    <text evidence="1">The sequence shown here is derived from an EMBL/GenBank/DDBJ whole genome shotgun (WGS) entry which is preliminary data.</text>
</comment>
<accession>A0ABT3FNH6</accession>
<organism evidence="1 2">
    <name type="scientific">Luteolibacter flavescens</name>
    <dbReference type="NCBI Taxonomy" id="1859460"/>
    <lineage>
        <taxon>Bacteria</taxon>
        <taxon>Pseudomonadati</taxon>
        <taxon>Verrucomicrobiota</taxon>
        <taxon>Verrucomicrobiia</taxon>
        <taxon>Verrucomicrobiales</taxon>
        <taxon>Verrucomicrobiaceae</taxon>
        <taxon>Luteolibacter</taxon>
    </lineage>
</organism>
<gene>
    <name evidence="1" type="ORF">OKA04_10310</name>
</gene>
<evidence type="ECO:0000313" key="1">
    <source>
        <dbReference type="EMBL" id="MCW1885121.1"/>
    </source>
</evidence>
<keyword evidence="2" id="KW-1185">Reference proteome</keyword>
<proteinExistence type="predicted"/>
<reference evidence="1 2" key="1">
    <citation type="submission" date="2022-10" db="EMBL/GenBank/DDBJ databases">
        <title>Luteolibacter flavescens strain MCCC 1K03193, whole genome shotgun sequencing project.</title>
        <authorList>
            <person name="Zhao G."/>
            <person name="Shen L."/>
        </authorList>
    </citation>
    <scope>NUCLEOTIDE SEQUENCE [LARGE SCALE GENOMIC DNA]</scope>
    <source>
        <strain evidence="1 2">MCCC 1K03193</strain>
    </source>
</reference>
<dbReference type="EMBL" id="JAPDDS010000005">
    <property type="protein sequence ID" value="MCW1885121.1"/>
    <property type="molecule type" value="Genomic_DNA"/>
</dbReference>
<sequence length="231" mass="25025">MRILAFICCLLPLSLSAQEKKGERTCRVLFLGAAASDPETLFLHDGTAATEVELPRMNLSKVYEVPSGAITLRMLTAAPAKDQPVPAGAPSATVAETVGDFYLVLSPDPTNKTVPVRMQIIDATAERFKAGQMQWFNLTPNDVAGTVGKQKLVLKARSKVITDAPASAVEPYHVSLNFRIPGKEANYPLCETQWNHDPAARTLLFVINEGGSRTPRVLGFPDHRTTSGKNP</sequence>
<evidence type="ECO:0000313" key="2">
    <source>
        <dbReference type="Proteomes" id="UP001207930"/>
    </source>
</evidence>
<name>A0ABT3FNH6_9BACT</name>
<dbReference type="Proteomes" id="UP001207930">
    <property type="component" value="Unassembled WGS sequence"/>
</dbReference>